<evidence type="ECO:0000256" key="2">
    <source>
        <dbReference type="ARBA" id="ARBA00005992"/>
    </source>
</evidence>
<evidence type="ECO:0000256" key="6">
    <source>
        <dbReference type="ARBA" id="ARBA00023316"/>
    </source>
</evidence>
<evidence type="ECO:0000259" key="8">
    <source>
        <dbReference type="PROSITE" id="PS52029"/>
    </source>
</evidence>
<evidence type="ECO:0000313" key="10">
    <source>
        <dbReference type="Proteomes" id="UP000257136"/>
    </source>
</evidence>
<keyword evidence="6 7" id="KW-0961">Cell wall biogenesis/degradation</keyword>
<evidence type="ECO:0000256" key="1">
    <source>
        <dbReference type="ARBA" id="ARBA00004752"/>
    </source>
</evidence>
<dbReference type="AlphaFoldDB" id="A0A3E0E3S8"/>
<evidence type="ECO:0000256" key="7">
    <source>
        <dbReference type="PROSITE-ProRule" id="PRU01373"/>
    </source>
</evidence>
<dbReference type="InterPro" id="IPR038063">
    <property type="entry name" value="Transpep_catalytic_dom"/>
</dbReference>
<accession>A0A3E0E3S8</accession>
<feature type="active site" description="Proton donor/acceptor" evidence="7">
    <location>
        <position position="328"/>
    </location>
</feature>
<dbReference type="PROSITE" id="PS52029">
    <property type="entry name" value="LD_TPASE"/>
    <property type="match status" value="1"/>
</dbReference>
<dbReference type="Proteomes" id="UP000257136">
    <property type="component" value="Unassembled WGS sequence"/>
</dbReference>
<organism evidence="9 10">
    <name type="scientific">Flavobacterium aquicola</name>
    <dbReference type="NCBI Taxonomy" id="1682742"/>
    <lineage>
        <taxon>Bacteria</taxon>
        <taxon>Pseudomonadati</taxon>
        <taxon>Bacteroidota</taxon>
        <taxon>Flavobacteriia</taxon>
        <taxon>Flavobacteriales</taxon>
        <taxon>Flavobacteriaceae</taxon>
        <taxon>Flavobacterium</taxon>
    </lineage>
</organism>
<dbReference type="SUPFAM" id="SSF141523">
    <property type="entry name" value="L,D-transpeptidase catalytic domain-like"/>
    <property type="match status" value="1"/>
</dbReference>
<proteinExistence type="inferred from homology"/>
<dbReference type="EMBL" id="QUNI01000014">
    <property type="protein sequence ID" value="REG92944.1"/>
    <property type="molecule type" value="Genomic_DNA"/>
</dbReference>
<dbReference type="OrthoDB" id="9778545at2"/>
<dbReference type="GO" id="GO:0071555">
    <property type="term" value="P:cell wall organization"/>
    <property type="evidence" value="ECO:0007669"/>
    <property type="project" value="UniProtKB-UniRule"/>
</dbReference>
<comment type="caution">
    <text evidence="9">The sequence shown here is derived from an EMBL/GenBank/DDBJ whole genome shotgun (WGS) entry which is preliminary data.</text>
</comment>
<evidence type="ECO:0000256" key="5">
    <source>
        <dbReference type="ARBA" id="ARBA00022984"/>
    </source>
</evidence>
<dbReference type="GO" id="GO:0008360">
    <property type="term" value="P:regulation of cell shape"/>
    <property type="evidence" value="ECO:0007669"/>
    <property type="project" value="UniProtKB-UniRule"/>
</dbReference>
<dbReference type="InterPro" id="IPR052905">
    <property type="entry name" value="LD-transpeptidase_YkuD-like"/>
</dbReference>
<dbReference type="CDD" id="cd16913">
    <property type="entry name" value="YkuD_like"/>
    <property type="match status" value="1"/>
</dbReference>
<keyword evidence="5 7" id="KW-0573">Peptidoglycan synthesis</keyword>
<reference evidence="9 10" key="1">
    <citation type="submission" date="2018-08" db="EMBL/GenBank/DDBJ databases">
        <title>Genomic Encyclopedia of Archaeal and Bacterial Type Strains, Phase II (KMG-II): from individual species to whole genera.</title>
        <authorList>
            <person name="Goeker M."/>
        </authorList>
    </citation>
    <scope>NUCLEOTIDE SEQUENCE [LARGE SCALE GENOMIC DNA]</scope>
    <source>
        <strain evidence="9 10">DSM 100880</strain>
    </source>
</reference>
<keyword evidence="10" id="KW-1185">Reference proteome</keyword>
<feature type="active site" description="Nucleophile" evidence="7">
    <location>
        <position position="347"/>
    </location>
</feature>
<dbReference type="GO" id="GO:0009252">
    <property type="term" value="P:peptidoglycan biosynthetic process"/>
    <property type="evidence" value="ECO:0007669"/>
    <property type="project" value="UniProtKB-UniPathway"/>
</dbReference>
<dbReference type="PANTHER" id="PTHR41533:SF2">
    <property type="entry name" value="BLR7131 PROTEIN"/>
    <property type="match status" value="1"/>
</dbReference>
<keyword evidence="4 7" id="KW-0133">Cell shape</keyword>
<keyword evidence="3" id="KW-0808">Transferase</keyword>
<dbReference type="PANTHER" id="PTHR41533">
    <property type="entry name" value="L,D-TRANSPEPTIDASE HI_1667-RELATED"/>
    <property type="match status" value="1"/>
</dbReference>
<protein>
    <submittedName>
        <fullName evidence="9">L,D-transpeptidase-like protein</fullName>
    </submittedName>
</protein>
<dbReference type="Gene3D" id="2.40.440.10">
    <property type="entry name" value="L,D-transpeptidase catalytic domain-like"/>
    <property type="match status" value="1"/>
</dbReference>
<comment type="similarity">
    <text evidence="2">Belongs to the YkuD family.</text>
</comment>
<sequence>MRNFNLLLGLTVTSLLLSSFSYDNKKTANTIFCSQENMQYFENNTSQIFFDRIYTSQSLINAGILKPHQNDTLKSNKVKSDGTAENQYALSNQYAKLQKVLEKYQIIEKNNQWKKIDIDPANYKELKPTDSGAVVRQIRERLFIVGDLKKDSKSEIYDEELMAGVLNYKKRYGLALNYQLTLEHINQMNEPISNRIKTIKLNMERCREMPANLTDATEYIIVNIPSYRLFYIKDGKSEFESDVFVGAKWSETEVLSSMVDKIVFSPYWNIPQSIIDNELKLKMYADKNYLEENNMEWNGGRVRQKPGPTNSLGLVKFMFPNQYDIYMHDTPAKSLFLLEKRTFSHGCVNIKDAKGLAQAILKNDPDWTVEKIDTAMNGEKETPYELKNKIPIYMSYFTAWVSYDTGEINFFDDIYDKDRNAVQLQNSNSVVMD</sequence>
<dbReference type="InterPro" id="IPR005490">
    <property type="entry name" value="LD_TPept_cat_dom"/>
</dbReference>
<evidence type="ECO:0000313" key="9">
    <source>
        <dbReference type="EMBL" id="REG92944.1"/>
    </source>
</evidence>
<comment type="pathway">
    <text evidence="1 7">Cell wall biogenesis; peptidoglycan biosynthesis.</text>
</comment>
<name>A0A3E0E3S8_9FLAO</name>
<evidence type="ECO:0000256" key="4">
    <source>
        <dbReference type="ARBA" id="ARBA00022960"/>
    </source>
</evidence>
<dbReference type="Pfam" id="PF03734">
    <property type="entry name" value="YkuD"/>
    <property type="match status" value="1"/>
</dbReference>
<dbReference type="RefSeq" id="WP_115814688.1">
    <property type="nucleotide sequence ID" value="NZ_QUNI01000014.1"/>
</dbReference>
<feature type="domain" description="L,D-TPase catalytic" evidence="8">
    <location>
        <begin position="218"/>
        <end position="372"/>
    </location>
</feature>
<dbReference type="GO" id="GO:0016740">
    <property type="term" value="F:transferase activity"/>
    <property type="evidence" value="ECO:0007669"/>
    <property type="project" value="UniProtKB-KW"/>
</dbReference>
<evidence type="ECO:0000256" key="3">
    <source>
        <dbReference type="ARBA" id="ARBA00022679"/>
    </source>
</evidence>
<dbReference type="GO" id="GO:0004180">
    <property type="term" value="F:carboxypeptidase activity"/>
    <property type="evidence" value="ECO:0007669"/>
    <property type="project" value="UniProtKB-ARBA"/>
</dbReference>
<gene>
    <name evidence="9" type="ORF">C8P67_11440</name>
</gene>
<dbReference type="UniPathway" id="UPA00219"/>